<name>A0A0K2UH95_LEPSM</name>
<dbReference type="AlphaFoldDB" id="A0A0K2UH95"/>
<feature type="non-terminal residue" evidence="1">
    <location>
        <position position="1"/>
    </location>
</feature>
<sequence length="116" mass="13344">GRGPYLFRPELSHVIKVEHLALGGCVRGVAFLCPHILTLRIVGLHPWQDDVPKHFIVGLLPEFRSNLEKERRNLLSISGHNAKDNFFGPDICFGKLLGPFFFVSPCQRLFQRFWNF</sequence>
<proteinExistence type="predicted"/>
<organism evidence="1">
    <name type="scientific">Lepeophtheirus salmonis</name>
    <name type="common">Salmon louse</name>
    <name type="synonym">Caligus salmonis</name>
    <dbReference type="NCBI Taxonomy" id="72036"/>
    <lineage>
        <taxon>Eukaryota</taxon>
        <taxon>Metazoa</taxon>
        <taxon>Ecdysozoa</taxon>
        <taxon>Arthropoda</taxon>
        <taxon>Crustacea</taxon>
        <taxon>Multicrustacea</taxon>
        <taxon>Hexanauplia</taxon>
        <taxon>Copepoda</taxon>
        <taxon>Siphonostomatoida</taxon>
        <taxon>Caligidae</taxon>
        <taxon>Lepeophtheirus</taxon>
    </lineage>
</organism>
<protein>
    <submittedName>
        <fullName evidence="1">Uncharacterized protein</fullName>
    </submittedName>
</protein>
<evidence type="ECO:0000313" key="1">
    <source>
        <dbReference type="EMBL" id="CDW37578.1"/>
    </source>
</evidence>
<accession>A0A0K2UH95</accession>
<reference evidence="1" key="1">
    <citation type="submission" date="2014-05" db="EMBL/GenBank/DDBJ databases">
        <authorList>
            <person name="Chronopoulou M."/>
        </authorList>
    </citation>
    <scope>NUCLEOTIDE SEQUENCE</scope>
    <source>
        <tissue evidence="1">Whole organism</tissue>
    </source>
</reference>
<dbReference type="EMBL" id="HACA01020217">
    <property type="protein sequence ID" value="CDW37578.1"/>
    <property type="molecule type" value="Transcribed_RNA"/>
</dbReference>